<reference evidence="1" key="1">
    <citation type="submission" date="2018-02" db="EMBL/GenBank/DDBJ databases">
        <title>Rhizophora mucronata_Transcriptome.</title>
        <authorList>
            <person name="Meera S.P."/>
            <person name="Sreeshan A."/>
            <person name="Augustine A."/>
        </authorList>
    </citation>
    <scope>NUCLEOTIDE SEQUENCE</scope>
    <source>
        <tissue evidence="1">Leaf</tissue>
    </source>
</reference>
<accession>A0A2P2NXR7</accession>
<organism evidence="1">
    <name type="scientific">Rhizophora mucronata</name>
    <name type="common">Asiatic mangrove</name>
    <dbReference type="NCBI Taxonomy" id="61149"/>
    <lineage>
        <taxon>Eukaryota</taxon>
        <taxon>Viridiplantae</taxon>
        <taxon>Streptophyta</taxon>
        <taxon>Embryophyta</taxon>
        <taxon>Tracheophyta</taxon>
        <taxon>Spermatophyta</taxon>
        <taxon>Magnoliopsida</taxon>
        <taxon>eudicotyledons</taxon>
        <taxon>Gunneridae</taxon>
        <taxon>Pentapetalae</taxon>
        <taxon>rosids</taxon>
        <taxon>fabids</taxon>
        <taxon>Malpighiales</taxon>
        <taxon>Rhizophoraceae</taxon>
        <taxon>Rhizophora</taxon>
    </lineage>
</organism>
<name>A0A2P2NXR7_RHIMU</name>
<proteinExistence type="predicted"/>
<sequence length="23" mass="2444">MLILAVTGPLSSHLQSISRGCLF</sequence>
<dbReference type="EMBL" id="GGEC01066697">
    <property type="protein sequence ID" value="MBX47181.1"/>
    <property type="molecule type" value="Transcribed_RNA"/>
</dbReference>
<dbReference type="AlphaFoldDB" id="A0A2P2NXR7"/>
<evidence type="ECO:0000313" key="1">
    <source>
        <dbReference type="EMBL" id="MBX47181.1"/>
    </source>
</evidence>
<protein>
    <submittedName>
        <fullName evidence="1">Uncharacterized protein</fullName>
    </submittedName>
</protein>